<protein>
    <submittedName>
        <fullName evidence="1">Uncharacterized protein</fullName>
    </submittedName>
</protein>
<dbReference type="Proteomes" id="UP000287651">
    <property type="component" value="Unassembled WGS sequence"/>
</dbReference>
<comment type="caution">
    <text evidence="1">The sequence shown here is derived from an EMBL/GenBank/DDBJ whole genome shotgun (WGS) entry which is preliminary data.</text>
</comment>
<organism evidence="1 2">
    <name type="scientific">Ensete ventricosum</name>
    <name type="common">Abyssinian banana</name>
    <name type="synonym">Musa ensete</name>
    <dbReference type="NCBI Taxonomy" id="4639"/>
    <lineage>
        <taxon>Eukaryota</taxon>
        <taxon>Viridiplantae</taxon>
        <taxon>Streptophyta</taxon>
        <taxon>Embryophyta</taxon>
        <taxon>Tracheophyta</taxon>
        <taxon>Spermatophyta</taxon>
        <taxon>Magnoliopsida</taxon>
        <taxon>Liliopsida</taxon>
        <taxon>Zingiberales</taxon>
        <taxon>Musaceae</taxon>
        <taxon>Ensete</taxon>
    </lineage>
</organism>
<name>A0A426ZWL7_ENSVE</name>
<dbReference type="EMBL" id="AMZH03004723">
    <property type="protein sequence ID" value="RRT68355.1"/>
    <property type="molecule type" value="Genomic_DNA"/>
</dbReference>
<reference evidence="1 2" key="1">
    <citation type="journal article" date="2014" name="Agronomy (Basel)">
        <title>A Draft Genome Sequence for Ensete ventricosum, the Drought-Tolerant Tree Against Hunger.</title>
        <authorList>
            <person name="Harrison J."/>
            <person name="Moore K.A."/>
            <person name="Paszkiewicz K."/>
            <person name="Jones T."/>
            <person name="Grant M."/>
            <person name="Ambacheew D."/>
            <person name="Muzemil S."/>
            <person name="Studholme D.J."/>
        </authorList>
    </citation>
    <scope>NUCLEOTIDE SEQUENCE [LARGE SCALE GENOMIC DNA]</scope>
</reference>
<accession>A0A426ZWL7</accession>
<evidence type="ECO:0000313" key="2">
    <source>
        <dbReference type="Proteomes" id="UP000287651"/>
    </source>
</evidence>
<sequence>MKAQSQSMNQRLDEVQRGLPSVIGTSTKAHDSSSDPFVWCLRLVLDNAMDSPGTQALAVHHLRLVLDNAKDSLGTQASIVLRLCLILDSTKIA</sequence>
<dbReference type="AlphaFoldDB" id="A0A426ZWL7"/>
<evidence type="ECO:0000313" key="1">
    <source>
        <dbReference type="EMBL" id="RRT68355.1"/>
    </source>
</evidence>
<proteinExistence type="predicted"/>
<gene>
    <name evidence="1" type="ORF">B296_00018778</name>
</gene>